<name>A0A6C0LQZ3_9ZZZZ</name>
<keyword evidence="1" id="KW-0472">Membrane</keyword>
<accession>A0A6C0LQZ3</accession>
<keyword evidence="1" id="KW-0812">Transmembrane</keyword>
<feature type="transmembrane region" description="Helical" evidence="1">
    <location>
        <begin position="38"/>
        <end position="57"/>
    </location>
</feature>
<reference evidence="2" key="1">
    <citation type="journal article" date="2020" name="Nature">
        <title>Giant virus diversity and host interactions through global metagenomics.</title>
        <authorList>
            <person name="Schulz F."/>
            <person name="Roux S."/>
            <person name="Paez-Espino D."/>
            <person name="Jungbluth S."/>
            <person name="Walsh D.A."/>
            <person name="Denef V.J."/>
            <person name="McMahon K.D."/>
            <person name="Konstantinidis K.T."/>
            <person name="Eloe-Fadrosh E.A."/>
            <person name="Kyrpides N.C."/>
            <person name="Woyke T."/>
        </authorList>
    </citation>
    <scope>NUCLEOTIDE SEQUENCE</scope>
    <source>
        <strain evidence="2">GVMAG-M-3300027963-41</strain>
    </source>
</reference>
<keyword evidence="1" id="KW-1133">Transmembrane helix</keyword>
<dbReference type="AlphaFoldDB" id="A0A6C0LQZ3"/>
<protein>
    <submittedName>
        <fullName evidence="2">Uncharacterized protein</fullName>
    </submittedName>
</protein>
<feature type="transmembrane region" description="Helical" evidence="1">
    <location>
        <begin position="77"/>
        <end position="96"/>
    </location>
</feature>
<evidence type="ECO:0000313" key="2">
    <source>
        <dbReference type="EMBL" id="QHU32014.1"/>
    </source>
</evidence>
<evidence type="ECO:0000256" key="1">
    <source>
        <dbReference type="SAM" id="Phobius"/>
    </source>
</evidence>
<proteinExistence type="predicted"/>
<organism evidence="2">
    <name type="scientific">viral metagenome</name>
    <dbReference type="NCBI Taxonomy" id="1070528"/>
    <lineage>
        <taxon>unclassified sequences</taxon>
        <taxon>metagenomes</taxon>
        <taxon>organismal metagenomes</taxon>
    </lineage>
</organism>
<sequence length="100" mass="10570">MFGGAVANGVNAALEAAPFKISEPFENQTGMSALPFRAALVSGITLVIILGLLLLFGQYLWNNVLHVLVPGVKEAKSVWQILGISILIMLLSPGTCQCAM</sequence>
<dbReference type="EMBL" id="MN740534">
    <property type="protein sequence ID" value="QHU32014.1"/>
    <property type="molecule type" value="Genomic_DNA"/>
</dbReference>